<evidence type="ECO:0000256" key="3">
    <source>
        <dbReference type="ARBA" id="ARBA00022691"/>
    </source>
</evidence>
<dbReference type="EMBL" id="LQPJ01000007">
    <property type="protein sequence ID" value="ORW34563.1"/>
    <property type="molecule type" value="Genomic_DNA"/>
</dbReference>
<dbReference type="RefSeq" id="WP_158090815.1">
    <property type="nucleotide sequence ID" value="NZ_JACKRZ010000115.1"/>
</dbReference>
<dbReference type="PANTHER" id="PTHR43464">
    <property type="entry name" value="METHYLTRANSFERASE"/>
    <property type="match status" value="1"/>
</dbReference>
<sequence length="329" mass="38044">MAIKARAKASARRIIWRADRGTTTDLRRRFVPLDPLSVDRFRDHLRENWSTKDYWDSDVGRRDIEEHTFGRLVYDRHEYVPWLDALRPLDGARVFEIGCGTGSSVMALIEQGAEVTGVDVAPESIEVSRARLRFFGLRQPPLHHLNATEIGANFEHSSFDFVIFFASLEHMTHRERLGSLRAAWQLLADGGILCIIEAPNRLWLYDDHTADLPFFHWLPDEIALEYFKQTPKYRASAFDTTAEDATLRLTRRGRGVSYHDIELALGPVTGLEFLADRQSFQMKQNPLRRLYYLQSSNRRYANLLRRQRPDLPFGLFTPYLNVAIRKAAP</sequence>
<evidence type="ECO:0000313" key="6">
    <source>
        <dbReference type="Proteomes" id="UP000193529"/>
    </source>
</evidence>
<dbReference type="InterPro" id="IPR013217">
    <property type="entry name" value="Methyltransf_12"/>
</dbReference>
<feature type="domain" description="Methyltransferase type 12" evidence="4">
    <location>
        <begin position="96"/>
        <end position="193"/>
    </location>
</feature>
<dbReference type="SUPFAM" id="SSF53335">
    <property type="entry name" value="S-adenosyl-L-methionine-dependent methyltransferases"/>
    <property type="match status" value="1"/>
</dbReference>
<reference evidence="5 6" key="1">
    <citation type="submission" date="2016-01" db="EMBL/GenBank/DDBJ databases">
        <title>The new phylogeny of the genus Mycobacterium.</title>
        <authorList>
            <person name="Tarcisio F."/>
            <person name="Conor M."/>
            <person name="Antonella G."/>
            <person name="Elisabetta G."/>
            <person name="Giulia F.S."/>
            <person name="Sara T."/>
            <person name="Anna F."/>
            <person name="Clotilde B."/>
            <person name="Roberto B."/>
            <person name="Veronica D.S."/>
            <person name="Fabio R."/>
            <person name="Monica P."/>
            <person name="Olivier J."/>
            <person name="Enrico T."/>
            <person name="Nicola S."/>
        </authorList>
    </citation>
    <scope>NUCLEOTIDE SEQUENCE [LARGE SCALE GENOMIC DNA]</scope>
    <source>
        <strain evidence="5 6">DSM 44572</strain>
    </source>
</reference>
<evidence type="ECO:0000259" key="4">
    <source>
        <dbReference type="Pfam" id="PF08242"/>
    </source>
</evidence>
<protein>
    <recommendedName>
        <fullName evidence="4">Methyltransferase type 12 domain-containing protein</fullName>
    </recommendedName>
</protein>
<dbReference type="STRING" id="153971.AWC19_23700"/>
<evidence type="ECO:0000256" key="1">
    <source>
        <dbReference type="ARBA" id="ARBA00022603"/>
    </source>
</evidence>
<dbReference type="CDD" id="cd02440">
    <property type="entry name" value="AdoMet_MTases"/>
    <property type="match status" value="1"/>
</dbReference>
<evidence type="ECO:0000256" key="2">
    <source>
        <dbReference type="ARBA" id="ARBA00022679"/>
    </source>
</evidence>
<dbReference type="Gene3D" id="3.40.50.150">
    <property type="entry name" value="Vaccinia Virus protein VP39"/>
    <property type="match status" value="1"/>
</dbReference>
<dbReference type="GO" id="GO:0032259">
    <property type="term" value="P:methylation"/>
    <property type="evidence" value="ECO:0007669"/>
    <property type="project" value="UniProtKB-KW"/>
</dbReference>
<keyword evidence="1" id="KW-0489">Methyltransferase</keyword>
<dbReference type="AlphaFoldDB" id="A0A1X2A0Q5"/>
<dbReference type="Pfam" id="PF08242">
    <property type="entry name" value="Methyltransf_12"/>
    <property type="match status" value="1"/>
</dbReference>
<dbReference type="OrthoDB" id="7062303at2"/>
<gene>
    <name evidence="5" type="ORF">AWC19_23700</name>
</gene>
<comment type="caution">
    <text evidence="5">The sequence shown here is derived from an EMBL/GenBank/DDBJ whole genome shotgun (WGS) entry which is preliminary data.</text>
</comment>
<name>A0A1X2A0Q5_9MYCO</name>
<keyword evidence="2" id="KW-0808">Transferase</keyword>
<organism evidence="5 6">
    <name type="scientific">Mycobacterium palustre</name>
    <dbReference type="NCBI Taxonomy" id="153971"/>
    <lineage>
        <taxon>Bacteria</taxon>
        <taxon>Bacillati</taxon>
        <taxon>Actinomycetota</taxon>
        <taxon>Actinomycetes</taxon>
        <taxon>Mycobacteriales</taxon>
        <taxon>Mycobacteriaceae</taxon>
        <taxon>Mycobacterium</taxon>
        <taxon>Mycobacterium simiae complex</taxon>
    </lineage>
</organism>
<accession>A0A1X2A0Q5</accession>
<dbReference type="Proteomes" id="UP000193529">
    <property type="component" value="Unassembled WGS sequence"/>
</dbReference>
<evidence type="ECO:0000313" key="5">
    <source>
        <dbReference type="EMBL" id="ORW34563.1"/>
    </source>
</evidence>
<dbReference type="GO" id="GO:0008168">
    <property type="term" value="F:methyltransferase activity"/>
    <property type="evidence" value="ECO:0007669"/>
    <property type="project" value="UniProtKB-KW"/>
</dbReference>
<keyword evidence="3" id="KW-0949">S-adenosyl-L-methionine</keyword>
<proteinExistence type="predicted"/>
<dbReference type="InterPro" id="IPR029063">
    <property type="entry name" value="SAM-dependent_MTases_sf"/>
</dbReference>
<dbReference type="PANTHER" id="PTHR43464:SF19">
    <property type="entry name" value="UBIQUINONE BIOSYNTHESIS O-METHYLTRANSFERASE, MITOCHONDRIAL"/>
    <property type="match status" value="1"/>
</dbReference>
<keyword evidence="6" id="KW-1185">Reference proteome</keyword>